<reference evidence="2" key="1">
    <citation type="journal article" date="2023" name="Hortic. Res.">
        <title>A chromosome-level phased genome enabling allele-level studies in sweet orange: a case study on citrus Huanglongbing tolerance.</title>
        <authorList>
            <person name="Wu B."/>
            <person name="Yu Q."/>
            <person name="Deng Z."/>
            <person name="Duan Y."/>
            <person name="Luo F."/>
            <person name="Gmitter F. Jr."/>
        </authorList>
    </citation>
    <scope>NUCLEOTIDE SEQUENCE [LARGE SCALE GENOMIC DNA]</scope>
    <source>
        <strain evidence="2">cv. Valencia</strain>
    </source>
</reference>
<sequence length="1124" mass="123427">MESKFGRIDDRTVPSPSSPSPSSRSSSYSSDDQARRGNYSMVPDLLNNPRLLYTLQREIEKEIIRREIIAAEIERRRLPEEEASRELMIEREMAMHREREMGLSIDDRLLMQLHTWYPWFPFSRNLGLGFGNDVLPSTLPHFSHGLWSGLDVNKKDELTMLGKPDSNICGSKQKAATPAAGSGELPSKSSNKPTKWSCALCQVSATTARGLYAHLQGKKHKAKEKLLRDLKMFIISTSKKSTESRDSSGHEMKTKVQKESVKGNKTVVDLDQKVKGGLDGHSQRKKHKAKVARLLRGKKMCGNFTSSVSKKSTESRGGAGQKMKTKAQEESVKANKTVVGLNQKVKGGLDGHPRRKKHKAKVARLLRDKKMCSNSTSSMSKKSKESRGVAGQKMKTKVQEESVKANKTFVDLNQNVKGGLDERPQGKKHKAKVARLRDKKMCSNSTSSTSKKSTESRGVAGQKRKTKVQEESVKATKSVVGLNQNVKGGLDERPQGKKHKAKVARLLRDKKMCTNSTSSTSKKSTESRGGAGQKMKTKVQEESAKATKTVVGLNQKVKGGLDEHLQGKKHKAKEEELLGAQKWTKKSTESRDIAGQEMKTKVEKKSVKANKTVVGSDQKGEGGQAQQVKLYPNLCGSKQEAATLPADSGKPCSTGSKKPMHWSCALCQVSSTSKRDLDEHLRGKKHKAKEEELLGAQKWTKISTESRDITGQEIKTKVEEESVKANKTIVGSDQKGEGGQAQQVKPYPNLCGSNQEAATLPADSGKPCSTGSKKPMHWSCALCQVSSTSKRNLDEHLCGKKHKAKEEELLGAQKWTKKSTESIDSAGQEMKTKVEEESVKANKTVVGSDQKGEGGQDQQVKPYPNLCGSKQEAATLPADSGKPCSTGSKKPMHWSCALCQVSSTSKRNLDEHLRGKKHKAKDEELVGGQKWTKKSTESRDIAGQEMKTKVEEKSVKANKTVVGSDQKGEGGQAQQVKPYPNLCGSKQEATTLPADSGKPCSTGSKKPMHWSCALCQVSSTSKRNLDEHLRGKKHKAKEEGLEREKKHMARSNESKKNDEAVSLTTSTTIVTPLEPTEKVEDEDVVTEESNEETVDCVIENAEDEEVVVYRGRQSGPHAADSLLC</sequence>
<comment type="caution">
    <text evidence="1">The sequence shown here is derived from an EMBL/GenBank/DDBJ whole genome shotgun (WGS) entry which is preliminary data.</text>
</comment>
<name>A0ACB8L5J5_CITSI</name>
<gene>
    <name evidence="1" type="ORF">KPL71_011702</name>
</gene>
<evidence type="ECO:0000313" key="1">
    <source>
        <dbReference type="EMBL" id="KAH9768706.1"/>
    </source>
</evidence>
<protein>
    <submittedName>
        <fullName evidence="1">Uncharacterized protein</fullName>
    </submittedName>
</protein>
<keyword evidence="2" id="KW-1185">Reference proteome</keyword>
<accession>A0ACB8L5J5</accession>
<dbReference type="Proteomes" id="UP000829398">
    <property type="component" value="Chromosome 4"/>
</dbReference>
<proteinExistence type="predicted"/>
<evidence type="ECO:0000313" key="2">
    <source>
        <dbReference type="Proteomes" id="UP000829398"/>
    </source>
</evidence>
<organism evidence="1 2">
    <name type="scientific">Citrus sinensis</name>
    <name type="common">Sweet orange</name>
    <name type="synonym">Citrus aurantium var. sinensis</name>
    <dbReference type="NCBI Taxonomy" id="2711"/>
    <lineage>
        <taxon>Eukaryota</taxon>
        <taxon>Viridiplantae</taxon>
        <taxon>Streptophyta</taxon>
        <taxon>Embryophyta</taxon>
        <taxon>Tracheophyta</taxon>
        <taxon>Spermatophyta</taxon>
        <taxon>Magnoliopsida</taxon>
        <taxon>eudicotyledons</taxon>
        <taxon>Gunneridae</taxon>
        <taxon>Pentapetalae</taxon>
        <taxon>rosids</taxon>
        <taxon>malvids</taxon>
        <taxon>Sapindales</taxon>
        <taxon>Rutaceae</taxon>
        <taxon>Aurantioideae</taxon>
        <taxon>Citrus</taxon>
    </lineage>
</organism>
<dbReference type="EMBL" id="CM039173">
    <property type="protein sequence ID" value="KAH9768706.1"/>
    <property type="molecule type" value="Genomic_DNA"/>
</dbReference>